<sequence>MVFTDFTSGQPLQQFITSTNFSGYQKQLASFDLDARERDIFSRFWGLGLWAGLVMDGLHHRRHRHHIIRLSWQK</sequence>
<reference evidence="1 2" key="1">
    <citation type="journal article" date="2008" name="PLoS Genet.">
        <title>Genomic islands in the pathogenic filamentous fungus Aspergillus fumigatus.</title>
        <authorList>
            <person name="Fedorova N.D."/>
            <person name="Khaldi N."/>
            <person name="Joardar V.S."/>
            <person name="Maiti R."/>
            <person name="Amedeo P."/>
            <person name="Anderson M.J."/>
            <person name="Crabtree J."/>
            <person name="Silva J.C."/>
            <person name="Badger J.H."/>
            <person name="Albarraq A."/>
            <person name="Angiuoli S."/>
            <person name="Bussey H."/>
            <person name="Bowyer P."/>
            <person name="Cotty P.J."/>
            <person name="Dyer P.S."/>
            <person name="Egan A."/>
            <person name="Galens K."/>
            <person name="Fraser-Liggett C.M."/>
            <person name="Haas B.J."/>
            <person name="Inman J.M."/>
            <person name="Kent R."/>
            <person name="Lemieux S."/>
            <person name="Malavazi I."/>
            <person name="Orvis J."/>
            <person name="Roemer T."/>
            <person name="Ronning C.M."/>
            <person name="Sundaram J.P."/>
            <person name="Sutton G."/>
            <person name="Turner G."/>
            <person name="Venter J.C."/>
            <person name="White O.R."/>
            <person name="Whitty B.R."/>
            <person name="Youngman P."/>
            <person name="Wolfe K.H."/>
            <person name="Goldman G.H."/>
            <person name="Wortman J.R."/>
            <person name="Jiang B."/>
            <person name="Denning D.W."/>
            <person name="Nierman W.C."/>
        </authorList>
    </citation>
    <scope>NUCLEOTIDE SEQUENCE [LARGE SCALE GENOMIC DNA]</scope>
    <source>
        <strain evidence="2">ATCC 1007 / CBS 513.65 / DSM 816 / NCTC 3887 / NRRL 1</strain>
    </source>
</reference>
<dbReference type="EMBL" id="DS027050">
    <property type="protein sequence ID" value="EAW12427.1"/>
    <property type="molecule type" value="Genomic_DNA"/>
</dbReference>
<dbReference type="VEuPathDB" id="FungiDB:ACLA_063980"/>
<keyword evidence="2" id="KW-1185">Reference proteome</keyword>
<dbReference type="GeneID" id="4705812"/>
<dbReference type="KEGG" id="act:ACLA_063980"/>
<dbReference type="RefSeq" id="XP_001273853.1">
    <property type="nucleotide sequence ID" value="XM_001273852.1"/>
</dbReference>
<organism evidence="1 2">
    <name type="scientific">Aspergillus clavatus (strain ATCC 1007 / CBS 513.65 / DSM 816 / NCTC 3887 / NRRL 1 / QM 1276 / 107)</name>
    <dbReference type="NCBI Taxonomy" id="344612"/>
    <lineage>
        <taxon>Eukaryota</taxon>
        <taxon>Fungi</taxon>
        <taxon>Dikarya</taxon>
        <taxon>Ascomycota</taxon>
        <taxon>Pezizomycotina</taxon>
        <taxon>Eurotiomycetes</taxon>
        <taxon>Eurotiomycetidae</taxon>
        <taxon>Eurotiales</taxon>
        <taxon>Aspergillaceae</taxon>
        <taxon>Aspergillus</taxon>
        <taxon>Aspergillus subgen. Fumigati</taxon>
    </lineage>
</organism>
<dbReference type="Proteomes" id="UP000006701">
    <property type="component" value="Unassembled WGS sequence"/>
</dbReference>
<dbReference type="HOGENOM" id="CLU_2687342_0_0_1"/>
<evidence type="ECO:0000313" key="2">
    <source>
        <dbReference type="Proteomes" id="UP000006701"/>
    </source>
</evidence>
<gene>
    <name evidence="1" type="ORF">ACLA_063980</name>
</gene>
<name>A1CD20_ASPCL</name>
<dbReference type="AlphaFoldDB" id="A1CD20"/>
<protein>
    <submittedName>
        <fullName evidence="1">Uncharacterized protein</fullName>
    </submittedName>
</protein>
<evidence type="ECO:0000313" key="1">
    <source>
        <dbReference type="EMBL" id="EAW12427.1"/>
    </source>
</evidence>
<accession>A1CD20</accession>
<proteinExistence type="predicted"/>